<evidence type="ECO:0000256" key="2">
    <source>
        <dbReference type="ARBA" id="ARBA00023315"/>
    </source>
</evidence>
<dbReference type="OrthoDB" id="9775031at2"/>
<keyword evidence="2" id="KW-0012">Acyltransferase</keyword>
<dbReference type="GO" id="GO:0016779">
    <property type="term" value="F:nucleotidyltransferase activity"/>
    <property type="evidence" value="ECO:0007669"/>
    <property type="project" value="UniProtKB-ARBA"/>
</dbReference>
<keyword evidence="1" id="KW-0808">Transferase</keyword>
<evidence type="ECO:0000259" key="3">
    <source>
        <dbReference type="Pfam" id="PF25087"/>
    </source>
</evidence>
<dbReference type="AlphaFoldDB" id="A0A1Y6BUT4"/>
<proteinExistence type="predicted"/>
<dbReference type="InterPro" id="IPR011004">
    <property type="entry name" value="Trimer_LpxA-like_sf"/>
</dbReference>
<dbReference type="InterPro" id="IPR056729">
    <property type="entry name" value="GMPPB_C"/>
</dbReference>
<dbReference type="STRING" id="1513793.SAMN06296036_107183"/>
<name>A0A1Y6BUT4_9BACT</name>
<dbReference type="PANTHER" id="PTHR43584:SF8">
    <property type="entry name" value="N-ACETYLMURAMATE ALPHA-1-PHOSPHATE URIDYLYLTRANSFERASE"/>
    <property type="match status" value="1"/>
</dbReference>
<dbReference type="Proteomes" id="UP000192907">
    <property type="component" value="Unassembled WGS sequence"/>
</dbReference>
<reference evidence="5" key="1">
    <citation type="submission" date="2017-04" db="EMBL/GenBank/DDBJ databases">
        <authorList>
            <person name="Varghese N."/>
            <person name="Submissions S."/>
        </authorList>
    </citation>
    <scope>NUCLEOTIDE SEQUENCE [LARGE SCALE GENOMIC DNA]</scope>
    <source>
        <strain evidence="5">RKEM611</strain>
    </source>
</reference>
<dbReference type="RefSeq" id="WP_132318313.1">
    <property type="nucleotide sequence ID" value="NZ_FWZT01000007.1"/>
</dbReference>
<sequence>MTKLISPRIFFESGDILDFSQLLVDDVFQLLGSSLKERIAAILKELGVTDSPVIHGQVHPQAIIEGPVYIAEGAVVGPTAYIQGPTYIGPKAEVRHGAFIRGTAIIGEKAVVGHTTEVKGSIFGRDAKAGHFAYVGDSILGDRVNLGAGTKLANLKLRGDEVKVKHPDTGDLTASGLRKLGAILGHDSQTGCNAVLSPGTMLLPKTAVLPCVHFHGTLTKGFAK</sequence>
<dbReference type="Gene3D" id="2.160.10.10">
    <property type="entry name" value="Hexapeptide repeat proteins"/>
    <property type="match status" value="1"/>
</dbReference>
<dbReference type="EMBL" id="FWZT01000007">
    <property type="protein sequence ID" value="SMF22353.1"/>
    <property type="molecule type" value="Genomic_DNA"/>
</dbReference>
<organism evidence="4 5">
    <name type="scientific">Pseudobacteriovorax antillogorgiicola</name>
    <dbReference type="NCBI Taxonomy" id="1513793"/>
    <lineage>
        <taxon>Bacteria</taxon>
        <taxon>Pseudomonadati</taxon>
        <taxon>Bdellovibrionota</taxon>
        <taxon>Oligoflexia</taxon>
        <taxon>Oligoflexales</taxon>
        <taxon>Pseudobacteriovoracaceae</taxon>
        <taxon>Pseudobacteriovorax</taxon>
    </lineage>
</organism>
<protein>
    <recommendedName>
        <fullName evidence="3">Mannose-1-phosphate guanyltransferase C-terminal domain-containing protein</fullName>
    </recommendedName>
</protein>
<feature type="domain" description="Mannose-1-phosphate guanyltransferase C-terminal" evidence="3">
    <location>
        <begin position="82"/>
        <end position="166"/>
    </location>
</feature>
<dbReference type="SUPFAM" id="SSF51161">
    <property type="entry name" value="Trimeric LpxA-like enzymes"/>
    <property type="match status" value="1"/>
</dbReference>
<dbReference type="PANTHER" id="PTHR43584">
    <property type="entry name" value="NUCLEOTIDYL TRANSFERASE"/>
    <property type="match status" value="1"/>
</dbReference>
<accession>A0A1Y6BUT4</accession>
<dbReference type="GO" id="GO:0016746">
    <property type="term" value="F:acyltransferase activity"/>
    <property type="evidence" value="ECO:0007669"/>
    <property type="project" value="UniProtKB-KW"/>
</dbReference>
<evidence type="ECO:0000256" key="1">
    <source>
        <dbReference type="ARBA" id="ARBA00022679"/>
    </source>
</evidence>
<keyword evidence="5" id="KW-1185">Reference proteome</keyword>
<gene>
    <name evidence="4" type="ORF">SAMN06296036_107183</name>
</gene>
<dbReference type="InterPro" id="IPR050065">
    <property type="entry name" value="GlmU-like"/>
</dbReference>
<evidence type="ECO:0000313" key="5">
    <source>
        <dbReference type="Proteomes" id="UP000192907"/>
    </source>
</evidence>
<dbReference type="Pfam" id="PF25087">
    <property type="entry name" value="GMPPB_C"/>
    <property type="match status" value="1"/>
</dbReference>
<evidence type="ECO:0000313" key="4">
    <source>
        <dbReference type="EMBL" id="SMF22353.1"/>
    </source>
</evidence>